<dbReference type="Pfam" id="PF01841">
    <property type="entry name" value="Transglut_core"/>
    <property type="match status" value="1"/>
</dbReference>
<name>A0A0A8K4H6_9HYPH</name>
<sequence>MTVKLGCNLTYEVTADTIFVFNVEVARLAANANLKDTVTVNPGANVEFYESPVRRNRYLRVPASPGTLSLHYEAELTLDVVRADPQTLAEVPVAELPFSLLPYLLPTRFVPSDRVAGFAQAEFGQLPKGHQRVSAICNWINDHIAYTPGSSDAETTAAETIMNRAGVCRDFAHLGITFCRALGIPARYVTCYAYGLSPPDFHAVFEAYLGDRWWLFDPTRQAALDGLVRIGVGRDAAEVAFATLFGGGTASPPEVWINRSDRTPSDVWTTDAISLEGLS</sequence>
<evidence type="ECO:0000313" key="2">
    <source>
        <dbReference type="EMBL" id="BAQ16869.1"/>
    </source>
</evidence>
<dbReference type="AlphaFoldDB" id="A0A0A8K4H6"/>
<dbReference type="PANTHER" id="PTHR33490">
    <property type="entry name" value="BLR5614 PROTEIN-RELATED"/>
    <property type="match status" value="1"/>
</dbReference>
<accession>A0A0A8K4H6</accession>
<dbReference type="Gene3D" id="2.60.40.2250">
    <property type="match status" value="1"/>
</dbReference>
<keyword evidence="3" id="KW-1185">Reference proteome</keyword>
<dbReference type="Gene3D" id="3.10.620.30">
    <property type="match status" value="1"/>
</dbReference>
<dbReference type="InterPro" id="IPR002931">
    <property type="entry name" value="Transglutaminase-like"/>
</dbReference>
<organism evidence="2 3">
    <name type="scientific">Methyloceanibacter caenitepidi</name>
    <dbReference type="NCBI Taxonomy" id="1384459"/>
    <lineage>
        <taxon>Bacteria</taxon>
        <taxon>Pseudomonadati</taxon>
        <taxon>Pseudomonadota</taxon>
        <taxon>Alphaproteobacteria</taxon>
        <taxon>Hyphomicrobiales</taxon>
        <taxon>Hyphomicrobiaceae</taxon>
        <taxon>Methyloceanibacter</taxon>
    </lineage>
</organism>
<dbReference type="EMBL" id="AP014648">
    <property type="protein sequence ID" value="BAQ16869.1"/>
    <property type="molecule type" value="Genomic_DNA"/>
</dbReference>
<dbReference type="SUPFAM" id="SSF54001">
    <property type="entry name" value="Cysteine proteinases"/>
    <property type="match status" value="1"/>
</dbReference>
<dbReference type="Proteomes" id="UP000031643">
    <property type="component" value="Chromosome"/>
</dbReference>
<dbReference type="Pfam" id="PF21295">
    <property type="entry name" value="Bact_transglu_N_2"/>
    <property type="match status" value="1"/>
</dbReference>
<reference evidence="2 3" key="1">
    <citation type="submission" date="2014-09" db="EMBL/GenBank/DDBJ databases">
        <title>Genome sequencing of Methyloceanibacter caenitepidi Gela4.</title>
        <authorList>
            <person name="Takeuchi M."/>
            <person name="Susumu S."/>
            <person name="Kamagata Y."/>
            <person name="Oshima K."/>
            <person name="Hattori M."/>
            <person name="Iwasaki W."/>
        </authorList>
    </citation>
    <scope>NUCLEOTIDE SEQUENCE [LARGE SCALE GENOMIC DNA]</scope>
    <source>
        <strain evidence="2 3">Gela4</strain>
    </source>
</reference>
<dbReference type="InterPro" id="IPR038765">
    <property type="entry name" value="Papain-like_cys_pep_sf"/>
</dbReference>
<feature type="domain" description="Transglutaminase-like" evidence="1">
    <location>
        <begin position="160"/>
        <end position="220"/>
    </location>
</feature>
<dbReference type="OrthoDB" id="5438043at2"/>
<evidence type="ECO:0000259" key="1">
    <source>
        <dbReference type="SMART" id="SM00460"/>
    </source>
</evidence>
<evidence type="ECO:0000313" key="3">
    <source>
        <dbReference type="Proteomes" id="UP000031643"/>
    </source>
</evidence>
<dbReference type="STRING" id="1384459.GL4_1412"/>
<dbReference type="HOGENOM" id="CLU_064253_0_0_5"/>
<dbReference type="SMART" id="SM00460">
    <property type="entry name" value="TGc"/>
    <property type="match status" value="1"/>
</dbReference>
<gene>
    <name evidence="2" type="ORF">GL4_1412</name>
</gene>
<dbReference type="RefSeq" id="WP_045365970.1">
    <property type="nucleotide sequence ID" value="NZ_AP014648.1"/>
</dbReference>
<protein>
    <submittedName>
        <fullName evidence="2">Transglutaminase domain protein</fullName>
    </submittedName>
</protein>
<dbReference type="KEGG" id="mcg:GL4_1412"/>
<dbReference type="InterPro" id="IPR048930">
    <property type="entry name" value="Bact_transglu_N_2"/>
</dbReference>
<proteinExistence type="predicted"/>
<dbReference type="PANTHER" id="PTHR33490:SF12">
    <property type="entry name" value="BLL5557 PROTEIN"/>
    <property type="match status" value="1"/>
</dbReference>